<keyword evidence="1" id="KW-0472">Membrane</keyword>
<name>A0A1A6C6G7_9GAMM</name>
<feature type="transmembrane region" description="Helical" evidence="1">
    <location>
        <begin position="21"/>
        <end position="44"/>
    </location>
</feature>
<dbReference type="Proteomes" id="UP000029273">
    <property type="component" value="Unassembled WGS sequence"/>
</dbReference>
<evidence type="ECO:0000256" key="1">
    <source>
        <dbReference type="SAM" id="Phobius"/>
    </source>
</evidence>
<accession>A0A1A6C6G7</accession>
<gene>
    <name evidence="2" type="ORF">Thpro_021203</name>
</gene>
<keyword evidence="3" id="KW-1185">Reference proteome</keyword>
<dbReference type="EMBL" id="JQSG02000002">
    <property type="protein sequence ID" value="OBS10153.1"/>
    <property type="molecule type" value="Genomic_DNA"/>
</dbReference>
<keyword evidence="1" id="KW-1133">Transmembrane helix</keyword>
<comment type="caution">
    <text evidence="2">The sequence shown here is derived from an EMBL/GenBank/DDBJ whole genome shotgun (WGS) entry which is preliminary data.</text>
</comment>
<dbReference type="AlphaFoldDB" id="A0A1A6C6G7"/>
<evidence type="ECO:0000313" key="2">
    <source>
        <dbReference type="EMBL" id="OBS10153.1"/>
    </source>
</evidence>
<sequence length="177" mass="19025">MQALEDALLLSETKDAAIMNLLLINVLVLSTTVSIFTIPSLMIATQAISSEEQTLINGIKSYLDSLTAVPNILVNEPFAQNRKNLEATVATHEKQLEFAQKVLNSPLGTAGKLATRGGAAKNPEGAARGALIRALDQCIPPSYSSEHGYNRFALIKQLLGIARIEASPALIRRLIYG</sequence>
<reference evidence="2 3" key="1">
    <citation type="journal article" date="2014" name="Genome Announc.">
        <title>Draft Genome Sequence of the Iron-Oxidizing, Acidophilic, and Halotolerant 'Thiobacillus prosperus' Type Strain DSM 5130.</title>
        <authorList>
            <person name="Ossandon F.J."/>
            <person name="Cardenas J.P."/>
            <person name="Corbett M."/>
            <person name="Quatrini R."/>
            <person name="Holmes D.S."/>
            <person name="Watkin E."/>
        </authorList>
    </citation>
    <scope>NUCLEOTIDE SEQUENCE [LARGE SCALE GENOMIC DNA]</scope>
    <source>
        <strain evidence="2 3">DSM 5130</strain>
    </source>
</reference>
<keyword evidence="1" id="KW-0812">Transmembrane</keyword>
<proteinExistence type="predicted"/>
<organism evidence="2 3">
    <name type="scientific">Acidihalobacter prosperus</name>
    <dbReference type="NCBI Taxonomy" id="160660"/>
    <lineage>
        <taxon>Bacteria</taxon>
        <taxon>Pseudomonadati</taxon>
        <taxon>Pseudomonadota</taxon>
        <taxon>Gammaproteobacteria</taxon>
        <taxon>Chromatiales</taxon>
        <taxon>Ectothiorhodospiraceae</taxon>
        <taxon>Acidihalobacter</taxon>
    </lineage>
</organism>
<protein>
    <submittedName>
        <fullName evidence="2">Uncharacterized protein</fullName>
    </submittedName>
</protein>
<evidence type="ECO:0000313" key="3">
    <source>
        <dbReference type="Proteomes" id="UP000029273"/>
    </source>
</evidence>